<keyword evidence="2" id="KW-0418">Kinase</keyword>
<dbReference type="PANTHER" id="PTHR24348">
    <property type="entry name" value="SERINE/THREONINE-PROTEIN KINASE UNC-51-RELATED"/>
    <property type="match status" value="1"/>
</dbReference>
<dbReference type="CDD" id="cd14014">
    <property type="entry name" value="STKc_PknB_like"/>
    <property type="match status" value="1"/>
</dbReference>
<dbReference type="Pfam" id="PF00069">
    <property type="entry name" value="Pkinase"/>
    <property type="match status" value="1"/>
</dbReference>
<proteinExistence type="predicted"/>
<dbReference type="GO" id="GO:0005524">
    <property type="term" value="F:ATP binding"/>
    <property type="evidence" value="ECO:0007669"/>
    <property type="project" value="InterPro"/>
</dbReference>
<dbReference type="InterPro" id="IPR011009">
    <property type="entry name" value="Kinase-like_dom_sf"/>
</dbReference>
<name>A0A7C0WU46_9BACT</name>
<keyword evidence="2" id="KW-0723">Serine/threonine-protein kinase</keyword>
<dbReference type="InterPro" id="IPR045269">
    <property type="entry name" value="Atg1-like"/>
</dbReference>
<dbReference type="GO" id="GO:0005737">
    <property type="term" value="C:cytoplasm"/>
    <property type="evidence" value="ECO:0007669"/>
    <property type="project" value="TreeGrafter"/>
</dbReference>
<dbReference type="AlphaFoldDB" id="A0A7C0WU46"/>
<evidence type="ECO:0000259" key="1">
    <source>
        <dbReference type="PROSITE" id="PS50011"/>
    </source>
</evidence>
<protein>
    <submittedName>
        <fullName evidence="2">Serine/threonine protein kinase</fullName>
    </submittedName>
</protein>
<reference evidence="2" key="1">
    <citation type="journal article" date="2020" name="mSystems">
        <title>Genome- and Community-Level Interaction Insights into Carbon Utilization and Element Cycling Functions of Hydrothermarchaeota in Hydrothermal Sediment.</title>
        <authorList>
            <person name="Zhou Z."/>
            <person name="Liu Y."/>
            <person name="Xu W."/>
            <person name="Pan J."/>
            <person name="Luo Z.H."/>
            <person name="Li M."/>
        </authorList>
    </citation>
    <scope>NUCLEOTIDE SEQUENCE [LARGE SCALE GENOMIC DNA]</scope>
    <source>
        <strain evidence="2">HyVt-19</strain>
    </source>
</reference>
<dbReference type="InterPro" id="IPR008271">
    <property type="entry name" value="Ser/Thr_kinase_AS"/>
</dbReference>
<dbReference type="GO" id="GO:0004674">
    <property type="term" value="F:protein serine/threonine kinase activity"/>
    <property type="evidence" value="ECO:0007669"/>
    <property type="project" value="UniProtKB-KW"/>
</dbReference>
<dbReference type="PROSITE" id="PS00108">
    <property type="entry name" value="PROTEIN_KINASE_ST"/>
    <property type="match status" value="1"/>
</dbReference>
<feature type="domain" description="Protein kinase" evidence="1">
    <location>
        <begin position="1"/>
        <end position="243"/>
    </location>
</feature>
<dbReference type="EMBL" id="DQZW01000245">
    <property type="protein sequence ID" value="HDL90283.1"/>
    <property type="molecule type" value="Genomic_DNA"/>
</dbReference>
<keyword evidence="2" id="KW-0808">Transferase</keyword>
<dbReference type="InterPro" id="IPR000719">
    <property type="entry name" value="Prot_kinase_dom"/>
</dbReference>
<dbReference type="PROSITE" id="PS50011">
    <property type="entry name" value="PROTEIN_KINASE_DOM"/>
    <property type="match status" value="1"/>
</dbReference>
<feature type="non-terminal residue" evidence="2">
    <location>
        <position position="1"/>
    </location>
</feature>
<dbReference type="PANTHER" id="PTHR24348:SF68">
    <property type="entry name" value="SERINE_THREONINE-PROTEIN KINASE ATG1C"/>
    <property type="match status" value="1"/>
</dbReference>
<sequence>FGEVWLVRRKGTLSEDYAVAKIPHSSRSNSKFLQEAKILRRLGEHPNAVRLIEVIKQADKVVLIEEFVDGKTLQELIDEGMEPRQKELLFAQILDLVAFAHDHRIMHRDLKPENILVTSQNLVKVLDFGTAKDVSVKSISSTVIGSRPFMAPEQIMGQSRRASDVWALGVLLYALSTEYLPFYSEREKELMDLILETNPRRPSELIPEIPEELERIILKCLEKDVSKRYHHARSLQEDLKKTFPDFGNGRVIPE</sequence>
<accession>A0A7C0WU46</accession>
<comment type="caution">
    <text evidence="2">The sequence shown here is derived from an EMBL/GenBank/DDBJ whole genome shotgun (WGS) entry which is preliminary data.</text>
</comment>
<dbReference type="SUPFAM" id="SSF56112">
    <property type="entry name" value="Protein kinase-like (PK-like)"/>
    <property type="match status" value="1"/>
</dbReference>
<dbReference type="Gene3D" id="1.10.510.10">
    <property type="entry name" value="Transferase(Phosphotransferase) domain 1"/>
    <property type="match status" value="1"/>
</dbReference>
<dbReference type="Proteomes" id="UP000886355">
    <property type="component" value="Unassembled WGS sequence"/>
</dbReference>
<organism evidence="2">
    <name type="scientific">Thermodesulforhabdus norvegica</name>
    <dbReference type="NCBI Taxonomy" id="39841"/>
    <lineage>
        <taxon>Bacteria</taxon>
        <taxon>Pseudomonadati</taxon>
        <taxon>Thermodesulfobacteriota</taxon>
        <taxon>Syntrophobacteria</taxon>
        <taxon>Syntrophobacterales</taxon>
        <taxon>Thermodesulforhabdaceae</taxon>
        <taxon>Thermodesulforhabdus</taxon>
    </lineage>
</organism>
<evidence type="ECO:0000313" key="2">
    <source>
        <dbReference type="EMBL" id="HDL90283.1"/>
    </source>
</evidence>
<dbReference type="SMART" id="SM00220">
    <property type="entry name" value="S_TKc"/>
    <property type="match status" value="1"/>
</dbReference>
<gene>
    <name evidence="2" type="ORF">ENG14_05210</name>
</gene>